<organism evidence="1 2">
    <name type="scientific">Streptacidiphilus alkalitolerans</name>
    <dbReference type="NCBI Taxonomy" id="3342712"/>
    <lineage>
        <taxon>Bacteria</taxon>
        <taxon>Bacillati</taxon>
        <taxon>Actinomycetota</taxon>
        <taxon>Actinomycetes</taxon>
        <taxon>Kitasatosporales</taxon>
        <taxon>Streptomycetaceae</taxon>
        <taxon>Streptacidiphilus</taxon>
    </lineage>
</organism>
<dbReference type="Proteomes" id="UP001592582">
    <property type="component" value="Unassembled WGS sequence"/>
</dbReference>
<reference evidence="1 2" key="1">
    <citation type="submission" date="2024-09" db="EMBL/GenBank/DDBJ databases">
        <authorList>
            <person name="Lee S.D."/>
        </authorList>
    </citation>
    <scope>NUCLEOTIDE SEQUENCE [LARGE SCALE GENOMIC DNA]</scope>
    <source>
        <strain evidence="1 2">N1-1</strain>
    </source>
</reference>
<sequence length="147" mass="16190">MKKTTAPGTSGKRVLPDQRGTGPGGAERRHLDRMAVGRSAWGLYRETRRPGAPGLVRRVASAPFLVKDVTFGRYRGLSRAKLYGFFLLMALYVVSPIDAIPDFIPVLGWTDDTAVVLWFSTGLVRESGRYVEWKRGGRPTAPAIASR</sequence>
<dbReference type="EMBL" id="JBHEZX010000004">
    <property type="protein sequence ID" value="MFC1409594.1"/>
    <property type="molecule type" value="Genomic_DNA"/>
</dbReference>
<evidence type="ECO:0000313" key="1">
    <source>
        <dbReference type="EMBL" id="MFC1409594.1"/>
    </source>
</evidence>
<comment type="caution">
    <text evidence="1">The sequence shown here is derived from an EMBL/GenBank/DDBJ whole genome shotgun (WGS) entry which is preliminary data.</text>
</comment>
<name>A0ABV6V792_9ACTN</name>
<dbReference type="Pfam" id="PF06803">
    <property type="entry name" value="DUF1232"/>
    <property type="match status" value="1"/>
</dbReference>
<proteinExistence type="predicted"/>
<accession>A0ABV6V792</accession>
<evidence type="ECO:0000313" key="2">
    <source>
        <dbReference type="Proteomes" id="UP001592582"/>
    </source>
</evidence>
<keyword evidence="2" id="KW-1185">Reference proteome</keyword>
<gene>
    <name evidence="1" type="ORF">ACEZDG_09885</name>
</gene>
<protein>
    <submittedName>
        <fullName evidence="1">YkvA family protein</fullName>
    </submittedName>
</protein>
<dbReference type="InterPro" id="IPR010652">
    <property type="entry name" value="DUF1232"/>
</dbReference>